<evidence type="ECO:0000313" key="13">
    <source>
        <dbReference type="EMBL" id="UXI69940.1"/>
    </source>
</evidence>
<dbReference type="InterPro" id="IPR000531">
    <property type="entry name" value="Beta-barrel_TonB"/>
</dbReference>
<comment type="similarity">
    <text evidence="8 9">Belongs to the TonB-dependent receptor family.</text>
</comment>
<keyword evidence="3 8" id="KW-1134">Transmembrane beta strand</keyword>
<dbReference type="InterPro" id="IPR037066">
    <property type="entry name" value="Plug_dom_sf"/>
</dbReference>
<dbReference type="InterPro" id="IPR039426">
    <property type="entry name" value="TonB-dep_rcpt-like"/>
</dbReference>
<evidence type="ECO:0000259" key="12">
    <source>
        <dbReference type="Pfam" id="PF07715"/>
    </source>
</evidence>
<reference evidence="13" key="1">
    <citation type="submission" date="2022-09" db="EMBL/GenBank/DDBJ databases">
        <title>Tahibacter sp. nov., isolated from a fresh water.</title>
        <authorList>
            <person name="Baek J.H."/>
            <person name="Lee J.K."/>
            <person name="Kim J.M."/>
            <person name="Jeon C.O."/>
        </authorList>
    </citation>
    <scope>NUCLEOTIDE SEQUENCE</scope>
    <source>
        <strain evidence="13">W38</strain>
    </source>
</reference>
<feature type="chain" id="PRO_5046722237" evidence="10">
    <location>
        <begin position="30"/>
        <end position="974"/>
    </location>
</feature>
<dbReference type="PANTHER" id="PTHR47234">
    <property type="match status" value="1"/>
</dbReference>
<dbReference type="PROSITE" id="PS52016">
    <property type="entry name" value="TONB_DEPENDENT_REC_3"/>
    <property type="match status" value="1"/>
</dbReference>
<dbReference type="InterPro" id="IPR036942">
    <property type="entry name" value="Beta-barrel_TonB_sf"/>
</dbReference>
<proteinExistence type="inferred from homology"/>
<dbReference type="InterPro" id="IPR012910">
    <property type="entry name" value="Plug_dom"/>
</dbReference>
<keyword evidence="13" id="KW-0675">Receptor</keyword>
<organism evidence="13 14">
    <name type="scientific">Tahibacter amnicola</name>
    <dbReference type="NCBI Taxonomy" id="2976241"/>
    <lineage>
        <taxon>Bacteria</taxon>
        <taxon>Pseudomonadati</taxon>
        <taxon>Pseudomonadota</taxon>
        <taxon>Gammaproteobacteria</taxon>
        <taxon>Lysobacterales</taxon>
        <taxon>Rhodanobacteraceae</taxon>
        <taxon>Tahibacter</taxon>
    </lineage>
</organism>
<keyword evidence="2 8" id="KW-0813">Transport</keyword>
<dbReference type="Gene3D" id="2.40.170.20">
    <property type="entry name" value="TonB-dependent receptor, beta-barrel domain"/>
    <property type="match status" value="1"/>
</dbReference>
<evidence type="ECO:0000256" key="2">
    <source>
        <dbReference type="ARBA" id="ARBA00022448"/>
    </source>
</evidence>
<sequence length="974" mass="106116">MKSRVLTRSITLALYGGLAGMLAQSVAIAQEEKGEELEAIIVTGSRIKRAETETAQPVFALERVDLERTGLTSVADVLTDLTSNGASIGLTVNNGNTNGTSRVDLRNCGSNRTLVLVNGRRWVPELNGNVDLSSIPFAAIERIEVLKDGASSIYGTDAICGVINITMRDKFEGAQATAYVGENSHGDGRRTAYDLTMGTSNDRGSVLFNVAYTNQEPIMAGDRDISSVPLFGFPANTSSPGRASPTTPFGSFNVPDRGVLTLDPSKPGCRPNQDCTDATGLSDFRVFNFRTDGYNFTPVNYLVQPQETQSVYTQGRYDLTDNVKLRAEMLFNQRSSEAQLAAQPLSGVRLHADNVYNPFGVTVNGVTFRPTVQPRSFAVDQDTVRYGLGLEGNFGLWDRGFNWDVNYSYSNNELVQVKRGFFDATRFGLATGPSFIDAGGVARCGTAAAPIAGCVPFNLTGGQSGITPEMLAYVGVVPRNITEQQTKNYTANLSGEIVELPAGMLAFAAGLEYRKEFGYFDPDPLTQSGNVLGDNPATATRGGYNLTEGFIELAVPVLRDVTFAKSLEFSVATRHSDYSNFGTTNNPKFGFTWRPIDDLLVRGNYAEGFRAPSINELFAGQATGFPTAVDPCSRNSTIFQENADVRARCAAAGVPTNYQQSAAQVRGTSGGNPNLSPETARTKTLGLVYSPEFVEGLNVALDWYNIQIENNISARTTQQILNDCFVSNISSRCALIFRDLDGSQFGNPGEVRQVLATNQNFASGLEVEGFDFTVDYNFSTDYGDFKVNWDNAYISYYGDLHQPDRGVRNGDGDPTLGNQIGTQLNNSSAGSLWRLQSRISTTWTQGDWSATLGANYTSALKENCSLVVNTANALGQADLRNLCSNPNRVINTYSLSGANIVARPSLQPQNEIEDVWYFDAQATWQAPWKAKITAGIRNLFDKDPPVCFSCFANNYETNYRVPGRFYYVSYQQKF</sequence>
<keyword evidence="4 8" id="KW-0812">Transmembrane</keyword>
<protein>
    <submittedName>
        <fullName evidence="13">TonB-dependent receptor</fullName>
    </submittedName>
</protein>
<name>A0ABY6BNH2_9GAMM</name>
<dbReference type="Pfam" id="PF00593">
    <property type="entry name" value="TonB_dep_Rec_b-barrel"/>
    <property type="match status" value="1"/>
</dbReference>
<gene>
    <name evidence="13" type="ORF">N4264_10035</name>
</gene>
<evidence type="ECO:0000256" key="8">
    <source>
        <dbReference type="PROSITE-ProRule" id="PRU01360"/>
    </source>
</evidence>
<evidence type="ECO:0000256" key="10">
    <source>
        <dbReference type="SAM" id="SignalP"/>
    </source>
</evidence>
<dbReference type="RefSeq" id="WP_261696892.1">
    <property type="nucleotide sequence ID" value="NZ_CP104694.1"/>
</dbReference>
<evidence type="ECO:0000256" key="1">
    <source>
        <dbReference type="ARBA" id="ARBA00004571"/>
    </source>
</evidence>
<dbReference type="EMBL" id="CP104694">
    <property type="protein sequence ID" value="UXI69940.1"/>
    <property type="molecule type" value="Genomic_DNA"/>
</dbReference>
<evidence type="ECO:0000256" key="9">
    <source>
        <dbReference type="RuleBase" id="RU003357"/>
    </source>
</evidence>
<evidence type="ECO:0000256" key="5">
    <source>
        <dbReference type="ARBA" id="ARBA00023077"/>
    </source>
</evidence>
<dbReference type="Pfam" id="PF07715">
    <property type="entry name" value="Plug"/>
    <property type="match status" value="1"/>
</dbReference>
<keyword evidence="14" id="KW-1185">Reference proteome</keyword>
<feature type="domain" description="TonB-dependent receptor plug" evidence="12">
    <location>
        <begin position="52"/>
        <end position="162"/>
    </location>
</feature>
<feature type="signal peptide" evidence="10">
    <location>
        <begin position="1"/>
        <end position="29"/>
    </location>
</feature>
<dbReference type="Proteomes" id="UP001064632">
    <property type="component" value="Chromosome"/>
</dbReference>
<keyword evidence="7 8" id="KW-0998">Cell outer membrane</keyword>
<evidence type="ECO:0000259" key="11">
    <source>
        <dbReference type="Pfam" id="PF00593"/>
    </source>
</evidence>
<evidence type="ECO:0000256" key="7">
    <source>
        <dbReference type="ARBA" id="ARBA00023237"/>
    </source>
</evidence>
<dbReference type="Gene3D" id="2.170.130.10">
    <property type="entry name" value="TonB-dependent receptor, plug domain"/>
    <property type="match status" value="1"/>
</dbReference>
<evidence type="ECO:0000256" key="3">
    <source>
        <dbReference type="ARBA" id="ARBA00022452"/>
    </source>
</evidence>
<accession>A0ABY6BNH2</accession>
<dbReference type="PANTHER" id="PTHR47234:SF2">
    <property type="entry name" value="TONB-DEPENDENT RECEPTOR"/>
    <property type="match status" value="1"/>
</dbReference>
<evidence type="ECO:0000256" key="4">
    <source>
        <dbReference type="ARBA" id="ARBA00022692"/>
    </source>
</evidence>
<keyword evidence="5 9" id="KW-0798">TonB box</keyword>
<dbReference type="SUPFAM" id="SSF56935">
    <property type="entry name" value="Porins"/>
    <property type="match status" value="1"/>
</dbReference>
<comment type="subcellular location">
    <subcellularLocation>
        <location evidence="1 8">Cell outer membrane</location>
        <topology evidence="1 8">Multi-pass membrane protein</topology>
    </subcellularLocation>
</comment>
<evidence type="ECO:0000256" key="6">
    <source>
        <dbReference type="ARBA" id="ARBA00023136"/>
    </source>
</evidence>
<evidence type="ECO:0000313" key="14">
    <source>
        <dbReference type="Proteomes" id="UP001064632"/>
    </source>
</evidence>
<keyword evidence="6 8" id="KW-0472">Membrane</keyword>
<keyword evidence="10" id="KW-0732">Signal</keyword>
<feature type="domain" description="TonB-dependent receptor-like beta-barrel" evidence="11">
    <location>
        <begin position="365"/>
        <end position="939"/>
    </location>
</feature>